<keyword evidence="1" id="KW-0808">Transferase</keyword>
<dbReference type="RefSeq" id="WP_378985969.1">
    <property type="nucleotide sequence ID" value="NZ_JBHSBW010000011.1"/>
</dbReference>
<protein>
    <submittedName>
        <fullName evidence="1">Class I SAM-dependent methyltransferase</fullName>
        <ecNumber evidence="1">2.1.1.222</ecNumber>
        <ecNumber evidence="1">2.1.1.64</ecNumber>
    </submittedName>
</protein>
<comment type="caution">
    <text evidence="1">The sequence shown here is derived from an EMBL/GenBank/DDBJ whole genome shotgun (WGS) entry which is preliminary data.</text>
</comment>
<dbReference type="InterPro" id="IPR029063">
    <property type="entry name" value="SAM-dependent_MTases_sf"/>
</dbReference>
<dbReference type="CDD" id="cd02440">
    <property type="entry name" value="AdoMet_MTases"/>
    <property type="match status" value="1"/>
</dbReference>
<keyword evidence="2" id="KW-1185">Reference proteome</keyword>
<organism evidence="1 2">
    <name type="scientific">Pedobacter lithocola</name>
    <dbReference type="NCBI Taxonomy" id="1908239"/>
    <lineage>
        <taxon>Bacteria</taxon>
        <taxon>Pseudomonadati</taxon>
        <taxon>Bacteroidota</taxon>
        <taxon>Sphingobacteriia</taxon>
        <taxon>Sphingobacteriales</taxon>
        <taxon>Sphingobacteriaceae</taxon>
        <taxon>Pedobacter</taxon>
    </lineage>
</organism>
<evidence type="ECO:0000313" key="2">
    <source>
        <dbReference type="Proteomes" id="UP001595789"/>
    </source>
</evidence>
<dbReference type="Gene3D" id="3.40.50.150">
    <property type="entry name" value="Vaccinia Virus protein VP39"/>
    <property type="match status" value="1"/>
</dbReference>
<keyword evidence="1" id="KW-0489">Methyltransferase</keyword>
<dbReference type="Proteomes" id="UP001595789">
    <property type="component" value="Unassembled WGS sequence"/>
</dbReference>
<dbReference type="GO" id="GO:0102208">
    <property type="term" value="F:2-polyprenyl-6-hydroxyphenol methylase activity"/>
    <property type="evidence" value="ECO:0007669"/>
    <property type="project" value="UniProtKB-EC"/>
</dbReference>
<name>A0ABV8PD44_9SPHI</name>
<dbReference type="EC" id="2.1.1.222" evidence="1"/>
<dbReference type="Pfam" id="PF13489">
    <property type="entry name" value="Methyltransf_23"/>
    <property type="match status" value="1"/>
</dbReference>
<reference evidence="2" key="1">
    <citation type="journal article" date="2019" name="Int. J. Syst. Evol. Microbiol.">
        <title>The Global Catalogue of Microorganisms (GCM) 10K type strain sequencing project: providing services to taxonomists for standard genome sequencing and annotation.</title>
        <authorList>
            <consortium name="The Broad Institute Genomics Platform"/>
            <consortium name="The Broad Institute Genome Sequencing Center for Infectious Disease"/>
            <person name="Wu L."/>
            <person name="Ma J."/>
        </authorList>
    </citation>
    <scope>NUCLEOTIDE SEQUENCE [LARGE SCALE GENOMIC DNA]</scope>
    <source>
        <strain evidence="2">CCM 8691</strain>
    </source>
</reference>
<dbReference type="GO" id="GO:0032259">
    <property type="term" value="P:methylation"/>
    <property type="evidence" value="ECO:0007669"/>
    <property type="project" value="UniProtKB-KW"/>
</dbReference>
<gene>
    <name evidence="1" type="ORF">ACFOWA_13550</name>
</gene>
<dbReference type="EMBL" id="JBHSBW010000011">
    <property type="protein sequence ID" value="MFC4212217.1"/>
    <property type="molecule type" value="Genomic_DNA"/>
</dbReference>
<sequence>MDIFGKALTDFYKTGEAEILWLNNSYGEPEEMPVDFFFRDDEDMPVMELQALQMCEGTVLDIGAGVGSHALVLQAFRVDVTAIDISKSAVDIMKGRGVEKALLQDVFTLNAKFDTIIMLMNGIGLTGTLLGFKEFLIKLKDLINPGGQVLFDTSDISYLYDGLEKPIDKYFGEVSYQYEYKGEKGEWFNWLYVDVETVHKIAMETGWLSEVIFDDDEDQYLVKLTLKFD</sequence>
<dbReference type="SUPFAM" id="SSF53335">
    <property type="entry name" value="S-adenosyl-L-methionine-dependent methyltransferases"/>
    <property type="match status" value="1"/>
</dbReference>
<dbReference type="GO" id="GO:0061542">
    <property type="term" value="F:3-demethylubiquinol 3-O-methyltransferase activity"/>
    <property type="evidence" value="ECO:0007669"/>
    <property type="project" value="UniProtKB-EC"/>
</dbReference>
<evidence type="ECO:0000313" key="1">
    <source>
        <dbReference type="EMBL" id="MFC4212217.1"/>
    </source>
</evidence>
<accession>A0ABV8PD44</accession>
<dbReference type="EC" id="2.1.1.64" evidence="1"/>
<proteinExistence type="predicted"/>